<comment type="subcellular location">
    <subcellularLocation>
        <location evidence="1">Nucleus</location>
    </subcellularLocation>
</comment>
<dbReference type="PANTHER" id="PTHR13129:SF4">
    <property type="entry name" value="DDB1- AND CUL4-ASSOCIATED FACTOR 1"/>
    <property type="match status" value="1"/>
</dbReference>
<gene>
    <name evidence="3" type="ORF">MIMGU_mgv11b022321mg</name>
</gene>
<proteinExistence type="predicted"/>
<keyword evidence="2" id="KW-0539">Nucleus</keyword>
<accession>A0A022QKB1</accession>
<dbReference type="PANTHER" id="PTHR13129">
    <property type="entry name" value="VPRBP PROTEIN-RELATED"/>
    <property type="match status" value="1"/>
</dbReference>
<name>A0A022QKB1_ERYGU</name>
<dbReference type="AlphaFoldDB" id="A0A022QKB1"/>
<evidence type="ECO:0000313" key="3">
    <source>
        <dbReference type="EMBL" id="EYU29152.1"/>
    </source>
</evidence>
<dbReference type="InterPro" id="IPR033270">
    <property type="entry name" value="VPRBP/DCAF1"/>
</dbReference>
<reference evidence="3 4" key="1">
    <citation type="journal article" date="2013" name="Proc. Natl. Acad. Sci. U.S.A.">
        <title>Fine-scale variation in meiotic recombination in Mimulus inferred from population shotgun sequencing.</title>
        <authorList>
            <person name="Hellsten U."/>
            <person name="Wright K.M."/>
            <person name="Jenkins J."/>
            <person name="Shu S."/>
            <person name="Yuan Y."/>
            <person name="Wessler S.R."/>
            <person name="Schmutz J."/>
            <person name="Willis J.H."/>
            <person name="Rokhsar D.S."/>
        </authorList>
    </citation>
    <scope>NUCLEOTIDE SEQUENCE [LARGE SCALE GENOMIC DNA]</scope>
    <source>
        <strain evidence="4">cv. DUN x IM62</strain>
    </source>
</reference>
<organism evidence="3 4">
    <name type="scientific">Erythranthe guttata</name>
    <name type="common">Yellow monkey flower</name>
    <name type="synonym">Mimulus guttatus</name>
    <dbReference type="NCBI Taxonomy" id="4155"/>
    <lineage>
        <taxon>Eukaryota</taxon>
        <taxon>Viridiplantae</taxon>
        <taxon>Streptophyta</taxon>
        <taxon>Embryophyta</taxon>
        <taxon>Tracheophyta</taxon>
        <taxon>Spermatophyta</taxon>
        <taxon>Magnoliopsida</taxon>
        <taxon>eudicotyledons</taxon>
        <taxon>Gunneridae</taxon>
        <taxon>Pentapetalae</taxon>
        <taxon>asterids</taxon>
        <taxon>lamiids</taxon>
        <taxon>Lamiales</taxon>
        <taxon>Phrymaceae</taxon>
        <taxon>Erythranthe</taxon>
    </lineage>
</organism>
<dbReference type="InterPro" id="IPR011989">
    <property type="entry name" value="ARM-like"/>
</dbReference>
<evidence type="ECO:0000313" key="4">
    <source>
        <dbReference type="Proteomes" id="UP000030748"/>
    </source>
</evidence>
<dbReference type="STRING" id="4155.A0A022QKB1"/>
<dbReference type="GO" id="GO:0005634">
    <property type="term" value="C:nucleus"/>
    <property type="evidence" value="ECO:0007669"/>
    <property type="project" value="UniProtKB-SubCell"/>
</dbReference>
<dbReference type="eggNOG" id="KOG1832">
    <property type="taxonomic scope" value="Eukaryota"/>
</dbReference>
<protein>
    <submittedName>
        <fullName evidence="3">Uncharacterized protein</fullName>
    </submittedName>
</protein>
<dbReference type="EMBL" id="KI631268">
    <property type="protein sequence ID" value="EYU29152.1"/>
    <property type="molecule type" value="Genomic_DNA"/>
</dbReference>
<dbReference type="GO" id="GO:0016567">
    <property type="term" value="P:protein ubiquitination"/>
    <property type="evidence" value="ECO:0007669"/>
    <property type="project" value="InterPro"/>
</dbReference>
<sequence length="611" mass="68129">MDAAREFEAVPQSSSGATAGAGAGVEVKVAELAENGVGGWEEIEGVMSRAKSLMDKITENAENPNPIVLHALSTIIESLDKNDVFFRLISFKFLTDRRYSKSVNAATVRLIFNCSLVWMKGIQKPHIFEDDVVDNFLGWSMNEPQRNSGAHLKLENIETIRQILDVEILHTYSVALLSVCLTLKLTMPKTDIGEVYIASFDSLTQLREKACVKCLTVMGKRIESIEPLLHEKAVDISIELLRKSVKIGEGVPLSRSILYLLDVLKVVGHFAAHRKFVTLFVDRGGMQRVVDVPRNKQTFFSLSLLLFAINKFKGIMEHVCDLPSNVIETVVELALELLECRNDLSSQNAGLFISSAFSFRAFVEAFDRKDGLRKLLCHLQEYASNKNKAHCTCTALHRYMKAHLHLFVDSISHVSKVRVSYRQLDLSNEALDVVFRKIQKDQKVGPAFARATSWHAVDEFLRLKGHITVLEMCQGAEPALHLLINLLCPPQSMTDESNAAIVPHQQASSEREKLEQEYRQARKAVHANKGIKALIQLLQPRKFKSLRVLICRVFLGLARDNEIADILLKLGVVTNCAKASTLAANDAVRTTASCIERAAIAAATPITYNNR</sequence>
<keyword evidence="4" id="KW-1185">Reference proteome</keyword>
<dbReference type="Gene3D" id="1.25.10.10">
    <property type="entry name" value="Leucine-rich Repeat Variant"/>
    <property type="match status" value="1"/>
</dbReference>
<dbReference type="Proteomes" id="UP000030748">
    <property type="component" value="Unassembled WGS sequence"/>
</dbReference>
<evidence type="ECO:0000256" key="1">
    <source>
        <dbReference type="ARBA" id="ARBA00004123"/>
    </source>
</evidence>
<dbReference type="PhylomeDB" id="A0A022QKB1"/>
<evidence type="ECO:0000256" key="2">
    <source>
        <dbReference type="ARBA" id="ARBA00023242"/>
    </source>
</evidence>